<evidence type="ECO:0000313" key="2">
    <source>
        <dbReference type="EMBL" id="KAF4755577.1"/>
    </source>
</evidence>
<feature type="region of interest" description="Disordered" evidence="1">
    <location>
        <begin position="50"/>
        <end position="87"/>
    </location>
</feature>
<organism evidence="2 3">
    <name type="scientific">Perkinsus olseni</name>
    <name type="common">Perkinsus atlanticus</name>
    <dbReference type="NCBI Taxonomy" id="32597"/>
    <lineage>
        <taxon>Eukaryota</taxon>
        <taxon>Sar</taxon>
        <taxon>Alveolata</taxon>
        <taxon>Perkinsozoa</taxon>
        <taxon>Perkinsea</taxon>
        <taxon>Perkinsida</taxon>
        <taxon>Perkinsidae</taxon>
        <taxon>Perkinsus</taxon>
    </lineage>
</organism>
<dbReference type="EMBL" id="JABANM010000661">
    <property type="protein sequence ID" value="KAF4755577.1"/>
    <property type="molecule type" value="Genomic_DNA"/>
</dbReference>
<proteinExistence type="predicted"/>
<name>A0A7J6UED8_PEROL</name>
<gene>
    <name evidence="2" type="ORF">FOZ62_031381</name>
</gene>
<dbReference type="AlphaFoldDB" id="A0A7J6UED8"/>
<feature type="compositionally biased region" description="Low complexity" evidence="1">
    <location>
        <begin position="76"/>
        <end position="85"/>
    </location>
</feature>
<accession>A0A7J6UED8</accession>
<dbReference type="Proteomes" id="UP000574390">
    <property type="component" value="Unassembled WGS sequence"/>
</dbReference>
<evidence type="ECO:0000256" key="1">
    <source>
        <dbReference type="SAM" id="MobiDB-lite"/>
    </source>
</evidence>
<feature type="region of interest" description="Disordered" evidence="1">
    <location>
        <begin position="309"/>
        <end position="351"/>
    </location>
</feature>
<reference evidence="2 3" key="1">
    <citation type="submission" date="2020-04" db="EMBL/GenBank/DDBJ databases">
        <title>Perkinsus olseni comparative genomics.</title>
        <authorList>
            <person name="Bogema D.R."/>
        </authorList>
    </citation>
    <scope>NUCLEOTIDE SEQUENCE [LARGE SCALE GENOMIC DNA]</scope>
    <source>
        <strain evidence="2">ATCC PRA-205</strain>
    </source>
</reference>
<comment type="caution">
    <text evidence="2">The sequence shown here is derived from an EMBL/GenBank/DDBJ whole genome shotgun (WGS) entry which is preliminary data.</text>
</comment>
<protein>
    <submittedName>
        <fullName evidence="2">Uncharacterized protein</fullName>
    </submittedName>
</protein>
<evidence type="ECO:0000313" key="3">
    <source>
        <dbReference type="Proteomes" id="UP000574390"/>
    </source>
</evidence>
<feature type="compositionally biased region" description="Basic residues" evidence="1">
    <location>
        <begin position="55"/>
        <end position="75"/>
    </location>
</feature>
<sequence>MDLLWLLERPPVPCTPLQLDARGVPTNNQSAIYQPPSTTATAHPYYRGPPLNTLGHHRPPSHQPHHQHHHHHHHQQQQLRMMPHQARQSSFDQTIGTALIDQTIPLAAHPLSSHPAAFPPYAMQIGGGLDMARAHLSSGPVRAAPPARSAGRRKDYAAPPGVWKNSGGYVSTVYVNKRRLYGPLRRTVTEATEDRRRLLSAKESHATESEVRDLIASMRQVTKPKIASFSSSGKLYDSFEGATAHSPGQARDPIFPRDIAGNPLTDLRGLPPGPPPSRATIYGGSLSTFQGRPGSLPLPSHLSLTPPLDSGFLEADVHEPSYPPHPSPANNNNCRGPSGEYPSFRSDPRWM</sequence>